<feature type="transmembrane region" description="Helical" evidence="13">
    <location>
        <begin position="378"/>
        <end position="404"/>
    </location>
</feature>
<feature type="transmembrane region" description="Helical" evidence="13">
    <location>
        <begin position="534"/>
        <end position="554"/>
    </location>
</feature>
<feature type="compositionally biased region" description="Low complexity" evidence="14">
    <location>
        <begin position="8"/>
        <end position="39"/>
    </location>
</feature>
<evidence type="ECO:0000256" key="12">
    <source>
        <dbReference type="PROSITE-ProRule" id="PRU00023"/>
    </source>
</evidence>
<keyword evidence="4" id="KW-0677">Repeat</keyword>
<dbReference type="Pfam" id="PF12796">
    <property type="entry name" value="Ank_2"/>
    <property type="match status" value="2"/>
</dbReference>
<evidence type="ECO:0000313" key="16">
    <source>
        <dbReference type="EMBL" id="CDR42644.1"/>
    </source>
</evidence>
<comment type="similarity">
    <text evidence="2">Belongs to the DHHC palmitoyltransferase family. AKR/ZDHHC17 subfamily.</text>
</comment>
<gene>
    <name evidence="16" type="ORF">CYFA0S_10e00628g</name>
</gene>
<comment type="catalytic activity">
    <reaction evidence="11 13">
        <text>L-cysteinyl-[protein] + hexadecanoyl-CoA = S-hexadecanoyl-L-cysteinyl-[protein] + CoA</text>
        <dbReference type="Rhea" id="RHEA:36683"/>
        <dbReference type="Rhea" id="RHEA-COMP:10131"/>
        <dbReference type="Rhea" id="RHEA-COMP:11032"/>
        <dbReference type="ChEBI" id="CHEBI:29950"/>
        <dbReference type="ChEBI" id="CHEBI:57287"/>
        <dbReference type="ChEBI" id="CHEBI:57379"/>
        <dbReference type="ChEBI" id="CHEBI:74151"/>
        <dbReference type="EC" id="2.3.1.225"/>
    </reaction>
</comment>
<keyword evidence="10 13" id="KW-0012">Acyltransferase</keyword>
<dbReference type="InterPro" id="IPR001594">
    <property type="entry name" value="Palmitoyltrfase_DHHC"/>
</dbReference>
<dbReference type="InterPro" id="IPR036770">
    <property type="entry name" value="Ankyrin_rpt-contain_sf"/>
</dbReference>
<comment type="domain">
    <text evidence="13">The DHHC domain is required for palmitoyltransferase activity.</text>
</comment>
<evidence type="ECO:0000256" key="1">
    <source>
        <dbReference type="ARBA" id="ARBA00004141"/>
    </source>
</evidence>
<evidence type="ECO:0000256" key="14">
    <source>
        <dbReference type="SAM" id="MobiDB-lite"/>
    </source>
</evidence>
<dbReference type="OrthoDB" id="6781668at2759"/>
<feature type="repeat" description="ANK" evidence="12">
    <location>
        <begin position="120"/>
        <end position="152"/>
    </location>
</feature>
<dbReference type="GO" id="GO:0016020">
    <property type="term" value="C:membrane"/>
    <property type="evidence" value="ECO:0007669"/>
    <property type="project" value="UniProtKB-SubCell"/>
</dbReference>
<comment type="subcellular location">
    <subcellularLocation>
        <location evidence="1">Membrane</location>
        <topology evidence="1">Multi-pass membrane protein</topology>
    </subcellularLocation>
</comment>
<evidence type="ECO:0000256" key="13">
    <source>
        <dbReference type="RuleBase" id="RU079119"/>
    </source>
</evidence>
<feature type="repeat" description="ANK" evidence="12">
    <location>
        <begin position="86"/>
        <end position="118"/>
    </location>
</feature>
<feature type="transmembrane region" description="Helical" evidence="13">
    <location>
        <begin position="485"/>
        <end position="505"/>
    </location>
</feature>
<keyword evidence="3 13" id="KW-0812">Transmembrane</keyword>
<name>A0A061B4R4_CYBFA</name>
<dbReference type="PANTHER" id="PTHR24161">
    <property type="entry name" value="ANK_REP_REGION DOMAIN-CONTAINING PROTEIN-RELATED"/>
    <property type="match status" value="1"/>
</dbReference>
<evidence type="ECO:0000259" key="15">
    <source>
        <dbReference type="Pfam" id="PF01529"/>
    </source>
</evidence>
<evidence type="ECO:0000256" key="4">
    <source>
        <dbReference type="ARBA" id="ARBA00022737"/>
    </source>
</evidence>
<evidence type="ECO:0000256" key="8">
    <source>
        <dbReference type="ARBA" id="ARBA00023139"/>
    </source>
</evidence>
<sequence length="709" mass="79007">MVDPEPKTPTSPSTEPDKSAQPSSPISQASPAPSNSSLAPAGEAIKEEQDILITKYIQACQSGDIATVKDLIGSGAIELGEDVDLNGVSGLHWASINNRLSIVKYLVEQGAEVDKIGGDLNATPLHWACRYGLVYIVDFLLKAGADPAKTDSQGFNALHLATHSSNVMLVIYLLVFLDTADVDASDPNGRTALHWAAYQGDSLSVDVLLKFNASVKTIDDQGFTPLHWALIRGTRECLKRLIEEGSEILATTNDGKNCFDIAQDMNSTAALQQSLYEAGYQPTGEPIIKRLDEKYAKLMTFLIPYVLVGVMIKILAESHILFSVLCGAILFFSTQKILSKVLFPCYIRNNNALLSSPFLAGVFSASTFWVIITWITRILPATIFEAFFSNLVFAVLACCVVYTFQRSMFRNPGIIEPPESNDTIKESITDLLKLGKYDARHFCVHTFVRRPIRAKYSQFLERVVVRFDHTCPWVYNDIGLRNHKVFLFFVISLEFAVIIFLKLVMEYFDTLEDDGLKCQLFDDEMCAGWTNARFIFILTGWTAFQLIWVTFLLFSQVFQLSKGMTTLELTVLTRHGGQNGGNQYYSSAPEELLGDDAINDIGTQNSTRGHSHGNCLSLYCQVTGLNQFVIAVKQSLGLKNSTQLMEIPTDYGIKQNCMDFWVAAGDDHFDFRNIYKLPVKDEATLNGQVVNYYTMYKLPEKRPVYDSAV</sequence>
<dbReference type="PROSITE" id="PS50216">
    <property type="entry name" value="DHHC"/>
    <property type="match status" value="1"/>
</dbReference>
<protein>
    <recommendedName>
        <fullName evidence="13">Palmitoyltransferase</fullName>
        <ecNumber evidence="13">2.3.1.225</ecNumber>
    </recommendedName>
</protein>
<dbReference type="PhylomeDB" id="A0A061B4R4"/>
<evidence type="ECO:0000256" key="6">
    <source>
        <dbReference type="ARBA" id="ARBA00023043"/>
    </source>
</evidence>
<evidence type="ECO:0000256" key="2">
    <source>
        <dbReference type="ARBA" id="ARBA00010104"/>
    </source>
</evidence>
<feature type="transmembrane region" description="Helical" evidence="13">
    <location>
        <begin position="351"/>
        <end position="372"/>
    </location>
</feature>
<evidence type="ECO:0000256" key="10">
    <source>
        <dbReference type="ARBA" id="ARBA00023315"/>
    </source>
</evidence>
<dbReference type="EC" id="2.3.1.225" evidence="13"/>
<keyword evidence="13" id="KW-0808">Transferase</keyword>
<dbReference type="Gene3D" id="1.25.40.20">
    <property type="entry name" value="Ankyrin repeat-containing domain"/>
    <property type="match status" value="1"/>
</dbReference>
<proteinExistence type="inferred from homology"/>
<keyword evidence="6 12" id="KW-0040">ANK repeat</keyword>
<dbReference type="PROSITE" id="PS50297">
    <property type="entry name" value="ANK_REP_REGION"/>
    <property type="match status" value="4"/>
</dbReference>
<feature type="region of interest" description="Disordered" evidence="14">
    <location>
        <begin position="1"/>
        <end position="39"/>
    </location>
</feature>
<dbReference type="SMART" id="SM00248">
    <property type="entry name" value="ANK"/>
    <property type="match status" value="5"/>
</dbReference>
<evidence type="ECO:0000256" key="9">
    <source>
        <dbReference type="ARBA" id="ARBA00023288"/>
    </source>
</evidence>
<dbReference type="GO" id="GO:0019706">
    <property type="term" value="F:protein-cysteine S-palmitoyltransferase activity"/>
    <property type="evidence" value="ECO:0007669"/>
    <property type="project" value="UniProtKB-EC"/>
</dbReference>
<dbReference type="PANTHER" id="PTHR24161:SF85">
    <property type="entry name" value="PALMITOYLTRANSFERASE HIP14"/>
    <property type="match status" value="1"/>
</dbReference>
<evidence type="ECO:0000256" key="5">
    <source>
        <dbReference type="ARBA" id="ARBA00022989"/>
    </source>
</evidence>
<organism evidence="16">
    <name type="scientific">Cyberlindnera fabianii</name>
    <name type="common">Yeast</name>
    <name type="synonym">Hansenula fabianii</name>
    <dbReference type="NCBI Taxonomy" id="36022"/>
    <lineage>
        <taxon>Eukaryota</taxon>
        <taxon>Fungi</taxon>
        <taxon>Dikarya</taxon>
        <taxon>Ascomycota</taxon>
        <taxon>Saccharomycotina</taxon>
        <taxon>Saccharomycetes</taxon>
        <taxon>Phaffomycetales</taxon>
        <taxon>Phaffomycetaceae</taxon>
        <taxon>Cyberlindnera</taxon>
    </lineage>
</organism>
<feature type="repeat" description="ANK" evidence="12">
    <location>
        <begin position="188"/>
        <end position="220"/>
    </location>
</feature>
<keyword evidence="7 13" id="KW-0472">Membrane</keyword>
<feature type="repeat" description="ANK" evidence="12">
    <location>
        <begin position="221"/>
        <end position="253"/>
    </location>
</feature>
<keyword evidence="9" id="KW-0449">Lipoprotein</keyword>
<feature type="transmembrane region" description="Helical" evidence="13">
    <location>
        <begin position="295"/>
        <end position="314"/>
    </location>
</feature>
<keyword evidence="5 13" id="KW-1133">Transmembrane helix</keyword>
<accession>A0A061B4R4</accession>
<feature type="domain" description="Palmitoyltransferase DHHC" evidence="15">
    <location>
        <begin position="437"/>
        <end position="569"/>
    </location>
</feature>
<evidence type="ECO:0000256" key="3">
    <source>
        <dbReference type="ARBA" id="ARBA00022692"/>
    </source>
</evidence>
<dbReference type="InterPro" id="IPR002110">
    <property type="entry name" value="Ankyrin_rpt"/>
</dbReference>
<dbReference type="SUPFAM" id="SSF48403">
    <property type="entry name" value="Ankyrin repeat"/>
    <property type="match status" value="1"/>
</dbReference>
<dbReference type="Pfam" id="PF01529">
    <property type="entry name" value="DHHC"/>
    <property type="match status" value="1"/>
</dbReference>
<reference evidence="16" key="1">
    <citation type="journal article" date="2014" name="Genome Announc.">
        <title>Genome sequence of the yeast Cyberlindnera fabianii (Hansenula fabianii).</title>
        <authorList>
            <person name="Freel K.C."/>
            <person name="Sarilar V."/>
            <person name="Neuveglise C."/>
            <person name="Devillers H."/>
            <person name="Friedrich A."/>
            <person name="Schacherer J."/>
        </authorList>
    </citation>
    <scope>NUCLEOTIDE SEQUENCE</scope>
    <source>
        <strain evidence="16">YJS4271</strain>
    </source>
</reference>
<keyword evidence="8" id="KW-0564">Palmitate</keyword>
<dbReference type="PROSITE" id="PS50088">
    <property type="entry name" value="ANK_REPEAT"/>
    <property type="match status" value="4"/>
</dbReference>
<dbReference type="EMBL" id="LK052895">
    <property type="protein sequence ID" value="CDR42644.1"/>
    <property type="molecule type" value="Genomic_DNA"/>
</dbReference>
<evidence type="ECO:0000256" key="11">
    <source>
        <dbReference type="ARBA" id="ARBA00048048"/>
    </source>
</evidence>
<evidence type="ECO:0000256" key="7">
    <source>
        <dbReference type="ARBA" id="ARBA00023136"/>
    </source>
</evidence>
<dbReference type="VEuPathDB" id="FungiDB:BON22_3235"/>
<dbReference type="AlphaFoldDB" id="A0A061B4R4"/>